<dbReference type="InterPro" id="IPR036874">
    <property type="entry name" value="Carbonic_anhydrase_sf"/>
</dbReference>
<feature type="binding site" evidence="7">
    <location>
        <position position="94"/>
    </location>
    <ligand>
        <name>Zn(2+)</name>
        <dbReference type="ChEBI" id="CHEBI:29105"/>
    </ligand>
</feature>
<comment type="cofactor">
    <cofactor evidence="7">
        <name>Zn(2+)</name>
        <dbReference type="ChEBI" id="CHEBI:29105"/>
    </cofactor>
    <text evidence="7">Binds 1 zinc ion per subunit.</text>
</comment>
<dbReference type="EMBL" id="FQZK01000002">
    <property type="protein sequence ID" value="SHI80899.1"/>
    <property type="molecule type" value="Genomic_DNA"/>
</dbReference>
<feature type="binding site" evidence="7">
    <location>
        <position position="91"/>
    </location>
    <ligand>
        <name>Zn(2+)</name>
        <dbReference type="ChEBI" id="CHEBI:29105"/>
    </ligand>
</feature>
<evidence type="ECO:0000313" key="9">
    <source>
        <dbReference type="Proteomes" id="UP000184452"/>
    </source>
</evidence>
<gene>
    <name evidence="8" type="ORF">SAMN05421803_102166</name>
</gene>
<dbReference type="Gene3D" id="3.40.1050.10">
    <property type="entry name" value="Carbonic anhydrase"/>
    <property type="match status" value="1"/>
</dbReference>
<dbReference type="Proteomes" id="UP000184452">
    <property type="component" value="Unassembled WGS sequence"/>
</dbReference>
<dbReference type="Pfam" id="PF00484">
    <property type="entry name" value="Pro_CA"/>
    <property type="match status" value="1"/>
</dbReference>
<feature type="binding site" evidence="7">
    <location>
        <position position="38"/>
    </location>
    <ligand>
        <name>Zn(2+)</name>
        <dbReference type="ChEBI" id="CHEBI:29105"/>
    </ligand>
</feature>
<dbReference type="STRING" id="758803.SAMN05421803_102166"/>
<dbReference type="GO" id="GO:0008270">
    <property type="term" value="F:zinc ion binding"/>
    <property type="evidence" value="ECO:0007669"/>
    <property type="project" value="InterPro"/>
</dbReference>
<dbReference type="EC" id="4.2.1.1" evidence="2"/>
<evidence type="ECO:0000256" key="2">
    <source>
        <dbReference type="ARBA" id="ARBA00012925"/>
    </source>
</evidence>
<dbReference type="GO" id="GO:0004089">
    <property type="term" value="F:carbonate dehydratase activity"/>
    <property type="evidence" value="ECO:0007669"/>
    <property type="project" value="UniProtKB-EC"/>
</dbReference>
<sequence length="169" mass="18825">MPSIDRLLDEAAAGAPNAAPVAADPRFDPALATAVVTCMDARIDVFALLGLRIGDAHVLRNAGGVITQDTLRGLVISQRLMGTRTIVVVHHTGCGMTNRTEDVFREEVRRDTGMRPQWAGEFMARDREVEELRQCFRRLRAEPLLPHGDDVRGYLYDMEACELVRVRPE</sequence>
<comment type="similarity">
    <text evidence="1">Belongs to the beta-class carbonic anhydrase family.</text>
</comment>
<accession>A0A1M6E695</accession>
<keyword evidence="3 7" id="KW-0479">Metal-binding</keyword>
<dbReference type="PANTHER" id="PTHR43175:SF3">
    <property type="entry name" value="CARBON DISULFIDE HYDROLASE"/>
    <property type="match status" value="1"/>
</dbReference>
<dbReference type="RefSeq" id="WP_073375787.1">
    <property type="nucleotide sequence ID" value="NZ_FQZK01000002.1"/>
</dbReference>
<dbReference type="CDD" id="cd03379">
    <property type="entry name" value="beta_CA_cladeD"/>
    <property type="match status" value="1"/>
</dbReference>
<evidence type="ECO:0000313" key="8">
    <source>
        <dbReference type="EMBL" id="SHI80899.1"/>
    </source>
</evidence>
<dbReference type="PANTHER" id="PTHR43175">
    <property type="entry name" value="CARBONIC ANHYDRASE"/>
    <property type="match status" value="1"/>
</dbReference>
<dbReference type="SUPFAM" id="SSF53056">
    <property type="entry name" value="beta-carbonic anhydrase, cab"/>
    <property type="match status" value="1"/>
</dbReference>
<evidence type="ECO:0000256" key="6">
    <source>
        <dbReference type="ARBA" id="ARBA00048348"/>
    </source>
</evidence>
<comment type="catalytic activity">
    <reaction evidence="6">
        <text>hydrogencarbonate + H(+) = CO2 + H2O</text>
        <dbReference type="Rhea" id="RHEA:10748"/>
        <dbReference type="ChEBI" id="CHEBI:15377"/>
        <dbReference type="ChEBI" id="CHEBI:15378"/>
        <dbReference type="ChEBI" id="CHEBI:16526"/>
        <dbReference type="ChEBI" id="CHEBI:17544"/>
        <dbReference type="EC" id="4.2.1.1"/>
    </reaction>
</comment>
<reference evidence="8 9" key="1">
    <citation type="submission" date="2016-11" db="EMBL/GenBank/DDBJ databases">
        <authorList>
            <person name="Jaros S."/>
            <person name="Januszkiewicz K."/>
            <person name="Wedrychowicz H."/>
        </authorList>
    </citation>
    <scope>NUCLEOTIDE SEQUENCE [LARGE SCALE GENOMIC DNA]</scope>
    <source>
        <strain evidence="8 9">CGMCC 4.5723</strain>
    </source>
</reference>
<feature type="binding site" evidence="7">
    <location>
        <position position="40"/>
    </location>
    <ligand>
        <name>Zn(2+)</name>
        <dbReference type="ChEBI" id="CHEBI:29105"/>
    </ligand>
</feature>
<organism evidence="8 9">
    <name type="scientific">Nocardiopsis flavescens</name>
    <dbReference type="NCBI Taxonomy" id="758803"/>
    <lineage>
        <taxon>Bacteria</taxon>
        <taxon>Bacillati</taxon>
        <taxon>Actinomycetota</taxon>
        <taxon>Actinomycetes</taxon>
        <taxon>Streptosporangiales</taxon>
        <taxon>Nocardiopsidaceae</taxon>
        <taxon>Nocardiopsis</taxon>
    </lineage>
</organism>
<dbReference type="SMART" id="SM00947">
    <property type="entry name" value="Pro_CA"/>
    <property type="match status" value="1"/>
</dbReference>
<evidence type="ECO:0000256" key="5">
    <source>
        <dbReference type="ARBA" id="ARBA00024993"/>
    </source>
</evidence>
<protein>
    <recommendedName>
        <fullName evidence="2">carbonic anhydrase</fullName>
        <ecNumber evidence="2">4.2.1.1</ecNumber>
    </recommendedName>
</protein>
<dbReference type="InterPro" id="IPR001765">
    <property type="entry name" value="Carbonic_anhydrase"/>
</dbReference>
<keyword evidence="4 7" id="KW-0862">Zinc</keyword>
<name>A0A1M6E695_9ACTN</name>
<dbReference type="AlphaFoldDB" id="A0A1M6E695"/>
<evidence type="ECO:0000256" key="4">
    <source>
        <dbReference type="ARBA" id="ARBA00022833"/>
    </source>
</evidence>
<evidence type="ECO:0000256" key="3">
    <source>
        <dbReference type="ARBA" id="ARBA00022723"/>
    </source>
</evidence>
<proteinExistence type="inferred from homology"/>
<keyword evidence="9" id="KW-1185">Reference proteome</keyword>
<evidence type="ECO:0000256" key="7">
    <source>
        <dbReference type="PIRSR" id="PIRSR601765-1"/>
    </source>
</evidence>
<comment type="function">
    <text evidence="5">Catalyzes the reversible hydration of carbon dioxide to form bicarbonate.</text>
</comment>
<dbReference type="OrthoDB" id="8968066at2"/>
<evidence type="ECO:0000256" key="1">
    <source>
        <dbReference type="ARBA" id="ARBA00006217"/>
    </source>
</evidence>